<accession>A0A8H5HVX0</accession>
<dbReference type="AlphaFoldDB" id="A0A8H5HVX0"/>
<protein>
    <recommendedName>
        <fullName evidence="3">F-box domain-containing protein</fullName>
    </recommendedName>
</protein>
<name>A0A8H5HVX0_9AGAR</name>
<sequence length="443" mass="50742">MSDLPDTELPLELVELIIEHVSHDKKILQAASLVCHIWRTAAFPYMLHDILLAEEVDYERLKKLCQRFPRLPTYHLRSIVLRPGSRLSSELTVSEALRSFTKLFEDRRWDLNAVAAELPPMPSVTSLKWVMGRDVRHSIVVGPTISRYFSLLPSLQRLTIKAKFEDLHELELFLGLCCNRLRSLTFQGVWFRKSRSRPLSLGLSSRVCDFSALEKLAFERTRSSDPPYDQVVDLILLFMKNKVSLQSLRVRYDFTMSPTSLERLLDRSKGTLDSLVIEPIGVAEIALWNHPCQPFAHIGPTMKTFTIGIPQTTPGGPTLTNSAPFEVLDFFRFMQTIPPLPHISALSIIFRIHNDWDASEIWGPSTFPERNMKASWHRFLPWLASRMPSLELLVFFIKFKTKFEEQDVERFLGIAKAAVPPLRSGMSVQLQWVLETANPAVAF</sequence>
<dbReference type="Proteomes" id="UP000518752">
    <property type="component" value="Unassembled WGS sequence"/>
</dbReference>
<evidence type="ECO:0000313" key="1">
    <source>
        <dbReference type="EMBL" id="KAF5390452.1"/>
    </source>
</evidence>
<evidence type="ECO:0008006" key="3">
    <source>
        <dbReference type="Google" id="ProtNLM"/>
    </source>
</evidence>
<keyword evidence="2" id="KW-1185">Reference proteome</keyword>
<proteinExistence type="predicted"/>
<dbReference type="OrthoDB" id="2788229at2759"/>
<organism evidence="1 2">
    <name type="scientific">Collybiopsis confluens</name>
    <dbReference type="NCBI Taxonomy" id="2823264"/>
    <lineage>
        <taxon>Eukaryota</taxon>
        <taxon>Fungi</taxon>
        <taxon>Dikarya</taxon>
        <taxon>Basidiomycota</taxon>
        <taxon>Agaricomycotina</taxon>
        <taxon>Agaricomycetes</taxon>
        <taxon>Agaricomycetidae</taxon>
        <taxon>Agaricales</taxon>
        <taxon>Marasmiineae</taxon>
        <taxon>Omphalotaceae</taxon>
        <taxon>Collybiopsis</taxon>
    </lineage>
</organism>
<comment type="caution">
    <text evidence="1">The sequence shown here is derived from an EMBL/GenBank/DDBJ whole genome shotgun (WGS) entry which is preliminary data.</text>
</comment>
<gene>
    <name evidence="1" type="ORF">D9757_005315</name>
</gene>
<dbReference type="EMBL" id="JAACJN010000015">
    <property type="protein sequence ID" value="KAF5390452.1"/>
    <property type="molecule type" value="Genomic_DNA"/>
</dbReference>
<evidence type="ECO:0000313" key="2">
    <source>
        <dbReference type="Proteomes" id="UP000518752"/>
    </source>
</evidence>
<reference evidence="1 2" key="1">
    <citation type="journal article" date="2020" name="ISME J.">
        <title>Uncovering the hidden diversity of litter-decomposition mechanisms in mushroom-forming fungi.</title>
        <authorList>
            <person name="Floudas D."/>
            <person name="Bentzer J."/>
            <person name="Ahren D."/>
            <person name="Johansson T."/>
            <person name="Persson P."/>
            <person name="Tunlid A."/>
        </authorList>
    </citation>
    <scope>NUCLEOTIDE SEQUENCE [LARGE SCALE GENOMIC DNA]</scope>
    <source>
        <strain evidence="1 2">CBS 406.79</strain>
    </source>
</reference>